<feature type="compositionally biased region" description="Low complexity" evidence="2">
    <location>
        <begin position="19"/>
        <end position="28"/>
    </location>
</feature>
<proteinExistence type="predicted"/>
<dbReference type="PROSITE" id="PS50089">
    <property type="entry name" value="ZF_RING_2"/>
    <property type="match status" value="1"/>
</dbReference>
<dbReference type="SUPFAM" id="SSF57850">
    <property type="entry name" value="RING/U-box"/>
    <property type="match status" value="1"/>
</dbReference>
<dbReference type="InterPro" id="IPR013083">
    <property type="entry name" value="Znf_RING/FYVE/PHD"/>
</dbReference>
<gene>
    <name evidence="4" type="primary">PJA2</name>
    <name evidence="4" type="ORF">Q8F55_000389</name>
</gene>
<dbReference type="Gene3D" id="3.30.40.10">
    <property type="entry name" value="Zinc/RING finger domain, C3HC4 (zinc finger)"/>
    <property type="match status" value="1"/>
</dbReference>
<dbReference type="EMBL" id="JBBXJM010000001">
    <property type="protein sequence ID" value="KAL1412642.1"/>
    <property type="molecule type" value="Genomic_DNA"/>
</dbReference>
<dbReference type="Proteomes" id="UP001565368">
    <property type="component" value="Unassembled WGS sequence"/>
</dbReference>
<keyword evidence="1" id="KW-0862">Zinc</keyword>
<sequence>MSSSSSSSPSATGTGTGQRSRPARATPATPSPPPAPDYGARPAPGTFDEFIAQVDATADAGGSVMVDADLYEEVFARLPVGVGARDAFIAGLKRPAAPVQADEACPVCLQTLASIETEEEYALASESFFGDPDALGLRALPCPAQHVVCARCAREWLTRNNSCPMCRAVVDPDAPAPPGTTAAVIERQRHSENMLALFQGLFGPRRAPSPPRDDSGRESYAGMYS</sequence>
<accession>A0ABR3QDQ6</accession>
<keyword evidence="1" id="KW-0479">Metal-binding</keyword>
<feature type="domain" description="RING-type" evidence="3">
    <location>
        <begin position="105"/>
        <end position="167"/>
    </location>
</feature>
<evidence type="ECO:0000313" key="5">
    <source>
        <dbReference type="Proteomes" id="UP001565368"/>
    </source>
</evidence>
<dbReference type="RefSeq" id="XP_069212586.1">
    <property type="nucleotide sequence ID" value="XM_069349042.1"/>
</dbReference>
<evidence type="ECO:0000256" key="2">
    <source>
        <dbReference type="SAM" id="MobiDB-lite"/>
    </source>
</evidence>
<organism evidence="4 5">
    <name type="scientific">Vanrija albida</name>
    <dbReference type="NCBI Taxonomy" id="181172"/>
    <lineage>
        <taxon>Eukaryota</taxon>
        <taxon>Fungi</taxon>
        <taxon>Dikarya</taxon>
        <taxon>Basidiomycota</taxon>
        <taxon>Agaricomycotina</taxon>
        <taxon>Tremellomycetes</taxon>
        <taxon>Trichosporonales</taxon>
        <taxon>Trichosporonaceae</taxon>
        <taxon>Vanrija</taxon>
    </lineage>
</organism>
<name>A0ABR3QDQ6_9TREE</name>
<keyword evidence="4" id="KW-0808">Transferase</keyword>
<keyword evidence="4" id="KW-0012">Acyltransferase</keyword>
<dbReference type="EC" id="2.3.2.27" evidence="4"/>
<dbReference type="GO" id="GO:0061630">
    <property type="term" value="F:ubiquitin protein ligase activity"/>
    <property type="evidence" value="ECO:0007669"/>
    <property type="project" value="UniProtKB-EC"/>
</dbReference>
<feature type="region of interest" description="Disordered" evidence="2">
    <location>
        <begin position="1"/>
        <end position="44"/>
    </location>
</feature>
<keyword evidence="5" id="KW-1185">Reference proteome</keyword>
<protein>
    <submittedName>
        <fullName evidence="4">E3 ubiquitin-protein ligase Praja-2</fullName>
        <ecNumber evidence="4">2.3.2.27</ecNumber>
    </submittedName>
</protein>
<dbReference type="GeneID" id="95981432"/>
<evidence type="ECO:0000313" key="4">
    <source>
        <dbReference type="EMBL" id="KAL1412642.1"/>
    </source>
</evidence>
<evidence type="ECO:0000259" key="3">
    <source>
        <dbReference type="PROSITE" id="PS50089"/>
    </source>
</evidence>
<feature type="compositionally biased region" description="Low complexity" evidence="2">
    <location>
        <begin position="1"/>
        <end position="10"/>
    </location>
</feature>
<reference evidence="4 5" key="1">
    <citation type="submission" date="2023-08" db="EMBL/GenBank/DDBJ databases">
        <title>Annotated Genome Sequence of Vanrija albida AlHP1.</title>
        <authorList>
            <person name="Herzog R."/>
        </authorList>
    </citation>
    <scope>NUCLEOTIDE SEQUENCE [LARGE SCALE GENOMIC DNA]</scope>
    <source>
        <strain evidence="4 5">AlHP1</strain>
    </source>
</reference>
<comment type="caution">
    <text evidence="4">The sequence shown here is derived from an EMBL/GenBank/DDBJ whole genome shotgun (WGS) entry which is preliminary data.</text>
</comment>
<dbReference type="Pfam" id="PF13639">
    <property type="entry name" value="zf-RING_2"/>
    <property type="match status" value="1"/>
</dbReference>
<dbReference type="InterPro" id="IPR001841">
    <property type="entry name" value="Znf_RING"/>
</dbReference>
<evidence type="ECO:0000256" key="1">
    <source>
        <dbReference type="PROSITE-ProRule" id="PRU00175"/>
    </source>
</evidence>
<feature type="region of interest" description="Disordered" evidence="2">
    <location>
        <begin position="202"/>
        <end position="225"/>
    </location>
</feature>
<keyword evidence="1" id="KW-0863">Zinc-finger</keyword>